<dbReference type="PANTHER" id="PTHR11319">
    <property type="entry name" value="G PROTEIN-COUPLED RECEPTOR-RELATED"/>
    <property type="match status" value="1"/>
</dbReference>
<gene>
    <name evidence="3" type="ORF">MNBD_CHLOROFLEXI01-4316</name>
</gene>
<feature type="non-terminal residue" evidence="3">
    <location>
        <position position="636"/>
    </location>
</feature>
<dbReference type="SMART" id="SM00710">
    <property type="entry name" value="PbH1"/>
    <property type="match status" value="9"/>
</dbReference>
<keyword evidence="2" id="KW-0472">Membrane</keyword>
<dbReference type="NCBIfam" id="NF041518">
    <property type="entry name" value="choice_anch_Q"/>
    <property type="match status" value="1"/>
</dbReference>
<accession>A0A3B0VQM2</accession>
<dbReference type="EMBL" id="UOEU01000810">
    <property type="protein sequence ID" value="VAW40707.1"/>
    <property type="molecule type" value="Genomic_DNA"/>
</dbReference>
<evidence type="ECO:0000313" key="3">
    <source>
        <dbReference type="EMBL" id="VAW40707.1"/>
    </source>
</evidence>
<dbReference type="InterPro" id="IPR011050">
    <property type="entry name" value="Pectin_lyase_fold/virulence"/>
</dbReference>
<dbReference type="InterPro" id="IPR006626">
    <property type="entry name" value="PbH1"/>
</dbReference>
<feature type="compositionally biased region" description="Low complexity" evidence="1">
    <location>
        <begin position="617"/>
        <end position="636"/>
    </location>
</feature>
<dbReference type="InterPro" id="IPR012334">
    <property type="entry name" value="Pectin_lyas_fold"/>
</dbReference>
<reference evidence="3" key="1">
    <citation type="submission" date="2018-06" db="EMBL/GenBank/DDBJ databases">
        <authorList>
            <person name="Zhirakovskaya E."/>
        </authorList>
    </citation>
    <scope>NUCLEOTIDE SEQUENCE</scope>
</reference>
<keyword evidence="2" id="KW-0812">Transmembrane</keyword>
<dbReference type="AlphaFoldDB" id="A0A3B0VQM2"/>
<evidence type="ECO:0000256" key="1">
    <source>
        <dbReference type="SAM" id="MobiDB-lite"/>
    </source>
</evidence>
<evidence type="ECO:0008006" key="4">
    <source>
        <dbReference type="Google" id="ProtNLM"/>
    </source>
</evidence>
<dbReference type="InterPro" id="IPR026457">
    <property type="entry name" value="CSLREA_Nterm"/>
</dbReference>
<feature type="region of interest" description="Disordered" evidence="1">
    <location>
        <begin position="601"/>
        <end position="636"/>
    </location>
</feature>
<feature type="transmembrane region" description="Helical" evidence="2">
    <location>
        <begin position="7"/>
        <end position="27"/>
    </location>
</feature>
<dbReference type="NCBIfam" id="TIGR04214">
    <property type="entry name" value="CSLREA_Nterm"/>
    <property type="match status" value="1"/>
</dbReference>
<name>A0A3B0VQM2_9ZZZZ</name>
<dbReference type="InterPro" id="IPR059226">
    <property type="entry name" value="Choice_anch_Q_dom"/>
</dbReference>
<dbReference type="Gene3D" id="2.160.20.10">
    <property type="entry name" value="Single-stranded right-handed beta-helix, Pectin lyase-like"/>
    <property type="match status" value="1"/>
</dbReference>
<organism evidence="3">
    <name type="scientific">hydrothermal vent metagenome</name>
    <dbReference type="NCBI Taxonomy" id="652676"/>
    <lineage>
        <taxon>unclassified sequences</taxon>
        <taxon>metagenomes</taxon>
        <taxon>ecological metagenomes</taxon>
    </lineage>
</organism>
<dbReference type="SUPFAM" id="SSF51126">
    <property type="entry name" value="Pectin lyase-like"/>
    <property type="match status" value="2"/>
</dbReference>
<proteinExistence type="predicted"/>
<sequence>MSKRKSFAIGLAISQAIIIIPLLFWLFQHTPAVYAADWNVDTFTDAADGNCGDGTCSLRDAITLSAASDTIFLPAGSYVLSSTLGQININKTITLTGQGATAADTVIDGDNAIRLFSIISGITTFTNLTMQDGQPISGNGGAIATVGAGSITLDNAIIQNSISLVNGGGIYLAGGTLTLINNSQILSNTAVVSNRSGGGIYSNQGAIFLTDSVVAGNSSQLGGGIRLNQSTAQLSIDNSQLLNNSGLSSGFPGGAINTGSGSVIMNSGLISGNTAFRGAGAMINAGSFTINGGTITDNESDYGAGFYVSTSAGLLTINDGEIRGNRSVANIFGGGALYIFQGSVVQNGGVISGNTAVNLGGAMEVRQGSFEMNGGTISGNSAGNWGGAIYNDQGFVTITNGSLTNNYSLLGGGAIATGVTSSNVISNSVIYSNSTSITQTGGAILNTGVLSLTNVTLSDNFANNGGGLQNEGTATLTNVTIYGNTAVSNGGGLNENGGTLNVVNSILAGNSAATGPDCAGTIVSQGYNLIQDSTGCTVGGDLTGNISGDPLLAALALNGGSTLNHALTNGSPAIDAGDNGSCASTDQRDFVRPIDGDCDMGSYEFGSVPPPTPTPTPTNTATPTPTSTPTATNTAT</sequence>
<protein>
    <recommendedName>
        <fullName evidence="4">CSLREA domain-containing protein</fullName>
    </recommendedName>
</protein>
<keyword evidence="2" id="KW-1133">Transmembrane helix</keyword>
<evidence type="ECO:0000256" key="2">
    <source>
        <dbReference type="SAM" id="Phobius"/>
    </source>
</evidence>
<dbReference type="PANTHER" id="PTHR11319:SF35">
    <property type="entry name" value="OUTER MEMBRANE PROTEIN PMPC-RELATED"/>
    <property type="match status" value="1"/>
</dbReference>